<feature type="signal peptide" evidence="5">
    <location>
        <begin position="1"/>
        <end position="25"/>
    </location>
</feature>
<keyword evidence="8" id="KW-1185">Reference proteome</keyword>
<organism evidence="7 8">
    <name type="scientific">Parendozoicomonas haliclonae</name>
    <dbReference type="NCBI Taxonomy" id="1960125"/>
    <lineage>
        <taxon>Bacteria</taxon>
        <taxon>Pseudomonadati</taxon>
        <taxon>Pseudomonadota</taxon>
        <taxon>Gammaproteobacteria</taxon>
        <taxon>Oceanospirillales</taxon>
        <taxon>Endozoicomonadaceae</taxon>
        <taxon>Parendozoicomonas</taxon>
    </lineage>
</organism>
<dbReference type="SUPFAM" id="SSF53822">
    <property type="entry name" value="Periplasmic binding protein-like I"/>
    <property type="match status" value="1"/>
</dbReference>
<sequence length="381" mass="40234">MKMTMRAAVASAAVALTVLTGCSQQEEPKTETAAAPEVIKIGLAGPVTGPVAQYGDMQFTGAKAAIELINKEGGVNGQTLEAVVYDDACDPKQAVAVANKIVNDGVKFVVGHLCSSSTQPASDIYEDEGILMITAASTSPEITTRGHQLIFRTIGLDSMQGPTAAKYILGTIKPERVAIIHDKQQYGEGLATSVRDELAKAGTDVALFEGVTAGDKDFSALVAKLQQENVDFVYYGGYHPELGLILRQSAEKGLEAKFMGPEGVGNKDISAIAGAASEGLLVTLPKSFDQDPANQKIVEYISGKGEDATGPFVFPAYSAVQVMVEGMKMNGTQPADVAKALRANSFKTPTGDLGFDTKGDLKDFSFVVYEWHQDGTKTPLN</sequence>
<dbReference type="EMBL" id="FWPT01000002">
    <property type="protein sequence ID" value="SMA39066.1"/>
    <property type="molecule type" value="Genomic_DNA"/>
</dbReference>
<protein>
    <submittedName>
        <fullName evidence="7">Leucine-, isoleucine-, valine-, threonine-, and alanine-binding protein</fullName>
    </submittedName>
</protein>
<dbReference type="NCBIfam" id="NF011933">
    <property type="entry name" value="PRK15404.1"/>
    <property type="match status" value="1"/>
</dbReference>
<dbReference type="PANTHER" id="PTHR47151:SF3">
    <property type="entry name" value="LEUCINE-SPECIFIC-BINDING PROTEIN"/>
    <property type="match status" value="1"/>
</dbReference>
<gene>
    <name evidence="7" type="primary">braC</name>
    <name evidence="7" type="ORF">EHSB41UT_00965</name>
</gene>
<evidence type="ECO:0000256" key="3">
    <source>
        <dbReference type="ARBA" id="ARBA00022729"/>
    </source>
</evidence>
<keyword evidence="3 5" id="KW-0732">Signal</keyword>
<dbReference type="PRINTS" id="PR00337">
    <property type="entry name" value="LEUILEVALBP"/>
</dbReference>
<evidence type="ECO:0000256" key="2">
    <source>
        <dbReference type="ARBA" id="ARBA00022448"/>
    </source>
</evidence>
<evidence type="ECO:0000256" key="4">
    <source>
        <dbReference type="ARBA" id="ARBA00022970"/>
    </source>
</evidence>
<dbReference type="CDD" id="cd06342">
    <property type="entry name" value="PBP1_ABC_LIVBP-like"/>
    <property type="match status" value="1"/>
</dbReference>
<proteinExistence type="inferred from homology"/>
<keyword evidence="2" id="KW-0813">Transport</keyword>
<dbReference type="AlphaFoldDB" id="A0A1X7AG16"/>
<dbReference type="Gene3D" id="3.40.50.2300">
    <property type="match status" value="2"/>
</dbReference>
<accession>A0A1X7AG16</accession>
<feature type="chain" id="PRO_5012914183" evidence="5">
    <location>
        <begin position="26"/>
        <end position="381"/>
    </location>
</feature>
<evidence type="ECO:0000313" key="7">
    <source>
        <dbReference type="EMBL" id="SMA39066.1"/>
    </source>
</evidence>
<dbReference type="InterPro" id="IPR028082">
    <property type="entry name" value="Peripla_BP_I"/>
</dbReference>
<dbReference type="Proteomes" id="UP000196573">
    <property type="component" value="Unassembled WGS sequence"/>
</dbReference>
<dbReference type="GO" id="GO:0006865">
    <property type="term" value="P:amino acid transport"/>
    <property type="evidence" value="ECO:0007669"/>
    <property type="project" value="UniProtKB-KW"/>
</dbReference>
<name>A0A1X7AG16_9GAMM</name>
<evidence type="ECO:0000256" key="5">
    <source>
        <dbReference type="SAM" id="SignalP"/>
    </source>
</evidence>
<dbReference type="InterPro" id="IPR000709">
    <property type="entry name" value="Leu_Ile_Val-bd"/>
</dbReference>
<feature type="domain" description="Leucine-binding protein" evidence="6">
    <location>
        <begin position="39"/>
        <end position="375"/>
    </location>
</feature>
<dbReference type="PROSITE" id="PS51257">
    <property type="entry name" value="PROKAR_LIPOPROTEIN"/>
    <property type="match status" value="1"/>
</dbReference>
<evidence type="ECO:0000259" key="6">
    <source>
        <dbReference type="Pfam" id="PF13458"/>
    </source>
</evidence>
<dbReference type="Pfam" id="PF13458">
    <property type="entry name" value="Peripla_BP_6"/>
    <property type="match status" value="1"/>
</dbReference>
<evidence type="ECO:0000313" key="8">
    <source>
        <dbReference type="Proteomes" id="UP000196573"/>
    </source>
</evidence>
<keyword evidence="4" id="KW-0029">Amino-acid transport</keyword>
<dbReference type="InterPro" id="IPR028081">
    <property type="entry name" value="Leu-bd"/>
</dbReference>
<reference evidence="7 8" key="1">
    <citation type="submission" date="2017-03" db="EMBL/GenBank/DDBJ databases">
        <authorList>
            <person name="Afonso C.L."/>
            <person name="Miller P.J."/>
            <person name="Scott M.A."/>
            <person name="Spackman E."/>
            <person name="Goraichik I."/>
            <person name="Dimitrov K.M."/>
            <person name="Suarez D.L."/>
            <person name="Swayne D.E."/>
        </authorList>
    </citation>
    <scope>NUCLEOTIDE SEQUENCE [LARGE SCALE GENOMIC DNA]</scope>
    <source>
        <strain evidence="7">SB41UT1</strain>
    </source>
</reference>
<evidence type="ECO:0000256" key="1">
    <source>
        <dbReference type="ARBA" id="ARBA00010062"/>
    </source>
</evidence>
<comment type="similarity">
    <text evidence="1">Belongs to the leucine-binding protein family.</text>
</comment>
<dbReference type="PANTHER" id="PTHR47151">
    <property type="entry name" value="LEU/ILE/VAL-BINDING ABC TRANSPORTER SUBUNIT"/>
    <property type="match status" value="1"/>
</dbReference>